<dbReference type="PROSITE" id="PS51790">
    <property type="entry name" value="MSRB"/>
    <property type="match status" value="1"/>
</dbReference>
<name>A0ABY4CBY3_9BACT</name>
<dbReference type="InterPro" id="IPR028427">
    <property type="entry name" value="Met_Sox_Rdtase_MsrB"/>
</dbReference>
<comment type="catalytic activity">
    <reaction evidence="3">
        <text>L-methionyl-[protein] + [thioredoxin]-disulfide + H2O = L-methionyl-(R)-S-oxide-[protein] + [thioredoxin]-dithiol</text>
        <dbReference type="Rhea" id="RHEA:24164"/>
        <dbReference type="Rhea" id="RHEA-COMP:10698"/>
        <dbReference type="Rhea" id="RHEA-COMP:10700"/>
        <dbReference type="Rhea" id="RHEA-COMP:12313"/>
        <dbReference type="Rhea" id="RHEA-COMP:12314"/>
        <dbReference type="ChEBI" id="CHEBI:15377"/>
        <dbReference type="ChEBI" id="CHEBI:16044"/>
        <dbReference type="ChEBI" id="CHEBI:29950"/>
        <dbReference type="ChEBI" id="CHEBI:45764"/>
        <dbReference type="ChEBI" id="CHEBI:50058"/>
        <dbReference type="EC" id="1.8.4.12"/>
    </reaction>
</comment>
<dbReference type="Pfam" id="PF01641">
    <property type="entry name" value="SelR"/>
    <property type="match status" value="1"/>
</dbReference>
<protein>
    <recommendedName>
        <fullName evidence="1">peptide-methionine (R)-S-oxide reductase</fullName>
        <ecNumber evidence="1">1.8.4.12</ecNumber>
    </recommendedName>
</protein>
<gene>
    <name evidence="6" type="primary">msrB</name>
    <name evidence="6" type="ORF">MNR06_00325</name>
</gene>
<dbReference type="EC" id="1.8.4.12" evidence="1"/>
<dbReference type="Gene3D" id="2.170.150.20">
    <property type="entry name" value="Peptide methionine sulfoxide reductase"/>
    <property type="match status" value="1"/>
</dbReference>
<sequence>MKDFSSYHKPELSELKRKLNALQYECTQMEGTEHPFRNKYWDNKKPGLYVDVVSGEPLFSSLDKYDSGTGWPSFTKPLDEKNIVMKPDIHLSHPRVEVRSKFGDSHLGHVFDDGPAPTGKRYCMNSASLKFIPVKDLAKEGYEEYLPLFEQSEQKSTSGESEAGAPGY</sequence>
<keyword evidence="2 6" id="KW-0560">Oxidoreductase</keyword>
<evidence type="ECO:0000313" key="6">
    <source>
        <dbReference type="EMBL" id="UOF01397.1"/>
    </source>
</evidence>
<reference evidence="6" key="1">
    <citation type="submission" date="2022-03" db="EMBL/GenBank/DDBJ databases">
        <title>Genome Identification and Characterization of new species Bdellovibrio reynosense LBG001 sp. nov. from a Mexico soil sample.</title>
        <authorList>
            <person name="Camilli A."/>
            <person name="Ajao Y."/>
            <person name="Guo X."/>
        </authorList>
    </citation>
    <scope>NUCLEOTIDE SEQUENCE</scope>
    <source>
        <strain evidence="6">LBG001</strain>
    </source>
</reference>
<accession>A0ABY4CBY3</accession>
<evidence type="ECO:0000259" key="5">
    <source>
        <dbReference type="PROSITE" id="PS51790"/>
    </source>
</evidence>
<dbReference type="SUPFAM" id="SSF51316">
    <property type="entry name" value="Mss4-like"/>
    <property type="match status" value="1"/>
</dbReference>
<dbReference type="InterPro" id="IPR011057">
    <property type="entry name" value="Mss4-like_sf"/>
</dbReference>
<evidence type="ECO:0000256" key="4">
    <source>
        <dbReference type="SAM" id="MobiDB-lite"/>
    </source>
</evidence>
<dbReference type="NCBIfam" id="TIGR00357">
    <property type="entry name" value="peptide-methionine (R)-S-oxide reductase MsrB"/>
    <property type="match status" value="1"/>
</dbReference>
<feature type="region of interest" description="Disordered" evidence="4">
    <location>
        <begin position="149"/>
        <end position="168"/>
    </location>
</feature>
<evidence type="ECO:0000256" key="1">
    <source>
        <dbReference type="ARBA" id="ARBA00012499"/>
    </source>
</evidence>
<dbReference type="PANTHER" id="PTHR10173:SF59">
    <property type="entry name" value="PEPTIDE METHIONINE SULFOXIDE REDUCTASE MSRA_MSRB"/>
    <property type="match status" value="1"/>
</dbReference>
<dbReference type="EMBL" id="CP093442">
    <property type="protein sequence ID" value="UOF01397.1"/>
    <property type="molecule type" value="Genomic_DNA"/>
</dbReference>
<evidence type="ECO:0000256" key="3">
    <source>
        <dbReference type="ARBA" id="ARBA00048488"/>
    </source>
</evidence>
<organism evidence="6 7">
    <name type="scientific">Bdellovibrio reynosensis</name>
    <dbReference type="NCBI Taxonomy" id="2835041"/>
    <lineage>
        <taxon>Bacteria</taxon>
        <taxon>Pseudomonadati</taxon>
        <taxon>Bdellovibrionota</taxon>
        <taxon>Bdellovibrionia</taxon>
        <taxon>Bdellovibrionales</taxon>
        <taxon>Pseudobdellovibrionaceae</taxon>
        <taxon>Bdellovibrio</taxon>
    </lineage>
</organism>
<dbReference type="InterPro" id="IPR002579">
    <property type="entry name" value="Met_Sox_Rdtase_MsrB_dom"/>
</dbReference>
<feature type="domain" description="MsrB" evidence="5">
    <location>
        <begin position="12"/>
        <end position="134"/>
    </location>
</feature>
<evidence type="ECO:0000256" key="2">
    <source>
        <dbReference type="ARBA" id="ARBA00023002"/>
    </source>
</evidence>
<dbReference type="GO" id="GO:0033743">
    <property type="term" value="F:peptide-methionine (R)-S-oxide reductase activity"/>
    <property type="evidence" value="ECO:0007669"/>
    <property type="project" value="UniProtKB-EC"/>
</dbReference>
<dbReference type="PANTHER" id="PTHR10173">
    <property type="entry name" value="METHIONINE SULFOXIDE REDUCTASE"/>
    <property type="match status" value="1"/>
</dbReference>
<dbReference type="Proteomes" id="UP000830116">
    <property type="component" value="Chromosome"/>
</dbReference>
<proteinExistence type="predicted"/>
<keyword evidence="7" id="KW-1185">Reference proteome</keyword>
<evidence type="ECO:0000313" key="7">
    <source>
        <dbReference type="Proteomes" id="UP000830116"/>
    </source>
</evidence>